<dbReference type="AlphaFoldDB" id="A0AAN6N1N2"/>
<feature type="compositionally biased region" description="Acidic residues" evidence="1">
    <location>
        <begin position="98"/>
        <end position="111"/>
    </location>
</feature>
<protein>
    <submittedName>
        <fullName evidence="2">Uncharacterized protein</fullName>
    </submittedName>
</protein>
<evidence type="ECO:0000313" key="2">
    <source>
        <dbReference type="EMBL" id="KAK3936956.1"/>
    </source>
</evidence>
<evidence type="ECO:0000256" key="1">
    <source>
        <dbReference type="SAM" id="MobiDB-lite"/>
    </source>
</evidence>
<reference evidence="3" key="1">
    <citation type="journal article" date="2023" name="Mol. Phylogenet. Evol.">
        <title>Genome-scale phylogeny and comparative genomics of the fungal order Sordariales.</title>
        <authorList>
            <person name="Hensen N."/>
            <person name="Bonometti L."/>
            <person name="Westerberg I."/>
            <person name="Brannstrom I.O."/>
            <person name="Guillou S."/>
            <person name="Cros-Aarteil S."/>
            <person name="Calhoun S."/>
            <person name="Haridas S."/>
            <person name="Kuo A."/>
            <person name="Mondo S."/>
            <person name="Pangilinan J."/>
            <person name="Riley R."/>
            <person name="LaButti K."/>
            <person name="Andreopoulos B."/>
            <person name="Lipzen A."/>
            <person name="Chen C."/>
            <person name="Yan M."/>
            <person name="Daum C."/>
            <person name="Ng V."/>
            <person name="Clum A."/>
            <person name="Steindorff A."/>
            <person name="Ohm R.A."/>
            <person name="Martin F."/>
            <person name="Silar P."/>
            <person name="Natvig D.O."/>
            <person name="Lalanne C."/>
            <person name="Gautier V."/>
            <person name="Ament-Velasquez S.L."/>
            <person name="Kruys A."/>
            <person name="Hutchinson M.I."/>
            <person name="Powell A.J."/>
            <person name="Barry K."/>
            <person name="Miller A.N."/>
            <person name="Grigoriev I.V."/>
            <person name="Debuchy R."/>
            <person name="Gladieux P."/>
            <person name="Hiltunen Thoren M."/>
            <person name="Johannesson H."/>
        </authorList>
    </citation>
    <scope>NUCLEOTIDE SEQUENCE [LARGE SCALE GENOMIC DNA]</scope>
    <source>
        <strain evidence="3">CBS 340.73</strain>
    </source>
</reference>
<feature type="region of interest" description="Disordered" evidence="1">
    <location>
        <begin position="1"/>
        <end position="22"/>
    </location>
</feature>
<organism evidence="2 3">
    <name type="scientific">Diplogelasinospora grovesii</name>
    <dbReference type="NCBI Taxonomy" id="303347"/>
    <lineage>
        <taxon>Eukaryota</taxon>
        <taxon>Fungi</taxon>
        <taxon>Dikarya</taxon>
        <taxon>Ascomycota</taxon>
        <taxon>Pezizomycotina</taxon>
        <taxon>Sordariomycetes</taxon>
        <taxon>Sordariomycetidae</taxon>
        <taxon>Sordariales</taxon>
        <taxon>Diplogelasinosporaceae</taxon>
        <taxon>Diplogelasinospora</taxon>
    </lineage>
</organism>
<feature type="compositionally biased region" description="Basic and acidic residues" evidence="1">
    <location>
        <begin position="132"/>
        <end position="145"/>
    </location>
</feature>
<keyword evidence="3" id="KW-1185">Reference proteome</keyword>
<gene>
    <name evidence="2" type="ORF">QBC46DRAFT_393835</name>
</gene>
<feature type="compositionally biased region" description="Polar residues" evidence="1">
    <location>
        <begin position="147"/>
        <end position="162"/>
    </location>
</feature>
<comment type="caution">
    <text evidence="2">The sequence shown here is derived from an EMBL/GenBank/DDBJ whole genome shotgun (WGS) entry which is preliminary data.</text>
</comment>
<evidence type="ECO:0000313" key="3">
    <source>
        <dbReference type="Proteomes" id="UP001303473"/>
    </source>
</evidence>
<accession>A0AAN6N1N2</accession>
<sequence>MAKDIGPSNSRRAANHDEEEARAEVDVINAHLKKQAEITKKIQACLGRIEAAGKSLHDATEGLDDDTKKSLIVHKNINALLEAIKKRRQQMADTSKNDDEEATTSEEPEPEPEPKPEPEPEEAGVSLTPEAGLREKLRAAIEKHQRQQAPIPNTASASSVDSVMNRPRPIPRACTDPTSPVHRGTFISKGRNNGEASNRKEQE</sequence>
<dbReference type="EMBL" id="MU853867">
    <property type="protein sequence ID" value="KAK3936956.1"/>
    <property type="molecule type" value="Genomic_DNA"/>
</dbReference>
<proteinExistence type="predicted"/>
<name>A0AAN6N1N2_9PEZI</name>
<feature type="region of interest" description="Disordered" evidence="1">
    <location>
        <begin position="86"/>
        <end position="203"/>
    </location>
</feature>
<dbReference type="Proteomes" id="UP001303473">
    <property type="component" value="Unassembled WGS sequence"/>
</dbReference>